<dbReference type="SUPFAM" id="SSF51230">
    <property type="entry name" value="Single hybrid motif"/>
    <property type="match status" value="1"/>
</dbReference>
<dbReference type="InterPro" id="IPR000089">
    <property type="entry name" value="Biotin_lipoyl"/>
</dbReference>
<protein>
    <recommendedName>
        <fullName evidence="2 8">Biotin carboxyl carrier protein of acetyl-CoA carboxylase</fullName>
    </recommendedName>
</protein>
<name>A0ABW8UEP3_9LACO</name>
<dbReference type="CDD" id="cd06850">
    <property type="entry name" value="biotinyl_domain"/>
    <property type="match status" value="1"/>
</dbReference>
<keyword evidence="4 8" id="KW-0276">Fatty acid metabolism</keyword>
<dbReference type="Pfam" id="PF00364">
    <property type="entry name" value="Biotin_lipoyl"/>
    <property type="match status" value="1"/>
</dbReference>
<evidence type="ECO:0000256" key="7">
    <source>
        <dbReference type="ARBA" id="ARBA00023267"/>
    </source>
</evidence>
<dbReference type="PANTHER" id="PTHR45266">
    <property type="entry name" value="OXALOACETATE DECARBOXYLASE ALPHA CHAIN"/>
    <property type="match status" value="1"/>
</dbReference>
<dbReference type="PANTHER" id="PTHR45266:SF3">
    <property type="entry name" value="OXALOACETATE DECARBOXYLASE ALPHA CHAIN"/>
    <property type="match status" value="1"/>
</dbReference>
<dbReference type="InterPro" id="IPR011053">
    <property type="entry name" value="Single_hybrid_motif"/>
</dbReference>
<dbReference type="Proteomes" id="UP001625389">
    <property type="component" value="Unassembled WGS sequence"/>
</dbReference>
<keyword evidence="11" id="KW-1185">Reference proteome</keyword>
<feature type="domain" description="Lipoyl-binding" evidence="9">
    <location>
        <begin position="59"/>
        <end position="135"/>
    </location>
</feature>
<dbReference type="InterPro" id="IPR001882">
    <property type="entry name" value="Biotin_BS"/>
</dbReference>
<organism evidence="10 11">
    <name type="scientific">Loigolactobacillus zhaoyuanensis</name>
    <dbReference type="NCBI Taxonomy" id="2486017"/>
    <lineage>
        <taxon>Bacteria</taxon>
        <taxon>Bacillati</taxon>
        <taxon>Bacillota</taxon>
        <taxon>Bacilli</taxon>
        <taxon>Lactobacillales</taxon>
        <taxon>Lactobacillaceae</taxon>
        <taxon>Loigolactobacillus</taxon>
    </lineage>
</organism>
<evidence type="ECO:0000256" key="2">
    <source>
        <dbReference type="ARBA" id="ARBA00017562"/>
    </source>
</evidence>
<dbReference type="RefSeq" id="WP_407137527.1">
    <property type="nucleotide sequence ID" value="NZ_JBGQPK010000038.1"/>
</dbReference>
<evidence type="ECO:0000256" key="3">
    <source>
        <dbReference type="ARBA" id="ARBA00022516"/>
    </source>
</evidence>
<evidence type="ECO:0000259" key="9">
    <source>
        <dbReference type="PROSITE" id="PS50968"/>
    </source>
</evidence>
<evidence type="ECO:0000313" key="11">
    <source>
        <dbReference type="Proteomes" id="UP001625389"/>
    </source>
</evidence>
<proteinExistence type="predicted"/>
<evidence type="ECO:0000313" key="10">
    <source>
        <dbReference type="EMBL" id="MFL2029760.1"/>
    </source>
</evidence>
<keyword evidence="7 8" id="KW-0092">Biotin</keyword>
<keyword evidence="6 8" id="KW-0275">Fatty acid biosynthesis</keyword>
<evidence type="ECO:0000256" key="5">
    <source>
        <dbReference type="ARBA" id="ARBA00023098"/>
    </source>
</evidence>
<evidence type="ECO:0000256" key="8">
    <source>
        <dbReference type="RuleBase" id="RU364072"/>
    </source>
</evidence>
<evidence type="ECO:0000256" key="6">
    <source>
        <dbReference type="ARBA" id="ARBA00023160"/>
    </source>
</evidence>
<accession>A0ABW8UEP3</accession>
<dbReference type="InterPro" id="IPR050709">
    <property type="entry name" value="Biotin_Carboxyl_Carrier/Decarb"/>
</dbReference>
<comment type="caution">
    <text evidence="10">The sequence shown here is derived from an EMBL/GenBank/DDBJ whole genome shotgun (WGS) entry which is preliminary data.</text>
</comment>
<evidence type="ECO:0000256" key="4">
    <source>
        <dbReference type="ARBA" id="ARBA00022832"/>
    </source>
</evidence>
<reference evidence="10 11" key="1">
    <citation type="submission" date="2024-08" db="EMBL/GenBank/DDBJ databases">
        <authorList>
            <person name="Arias E."/>
        </authorList>
    </citation>
    <scope>NUCLEOTIDE SEQUENCE [LARGE SCALE GENOMIC DNA]</scope>
    <source>
        <strain evidence="10 11">FAM 25317</strain>
    </source>
</reference>
<gene>
    <name evidence="10" type="ORF">ACEN34_09030</name>
</gene>
<dbReference type="PROSITE" id="PS50968">
    <property type="entry name" value="BIOTINYL_LIPOYL"/>
    <property type="match status" value="1"/>
</dbReference>
<comment type="pathway">
    <text evidence="1 8">Lipid metabolism; fatty acid biosynthesis.</text>
</comment>
<dbReference type="Gene3D" id="2.40.50.100">
    <property type="match status" value="1"/>
</dbReference>
<sequence>MTKEEIQQLLQQFDQSSLNEFALKDADFELRFSKHAATPTTASVGTPAPLPAAPTTTTNSLIKAPLVGVIYLSASPEQTVYKKVGDQVVAGEVVCIIEAMKMMNEVKSEVSGTVTAILVENEAMVDYHQPLFEITPNEQA</sequence>
<comment type="function">
    <text evidence="8">This protein is a component of the acetyl coenzyme A carboxylase complex; first, biotin carboxylase catalyzes the carboxylation of the carrier protein and then the transcarboxylase transfers the carboxyl group to form malonyl-CoA.</text>
</comment>
<keyword evidence="5 8" id="KW-0443">Lipid metabolism</keyword>
<keyword evidence="3 8" id="KW-0444">Lipid biosynthesis</keyword>
<dbReference type="InterPro" id="IPR001249">
    <property type="entry name" value="AcCoA_biotinCC"/>
</dbReference>
<dbReference type="PRINTS" id="PR01071">
    <property type="entry name" value="ACOABIOTINCC"/>
</dbReference>
<dbReference type="EMBL" id="JBGQPK010000038">
    <property type="protein sequence ID" value="MFL2029760.1"/>
    <property type="molecule type" value="Genomic_DNA"/>
</dbReference>
<evidence type="ECO:0000256" key="1">
    <source>
        <dbReference type="ARBA" id="ARBA00005194"/>
    </source>
</evidence>
<dbReference type="PROSITE" id="PS00188">
    <property type="entry name" value="BIOTIN"/>
    <property type="match status" value="1"/>
</dbReference>